<evidence type="ECO:0000313" key="2">
    <source>
        <dbReference type="Proteomes" id="UP000831701"/>
    </source>
</evidence>
<feature type="non-terminal residue" evidence="1">
    <location>
        <position position="1"/>
    </location>
</feature>
<protein>
    <submittedName>
        <fullName evidence="1">Uncharacterized protein</fullName>
    </submittedName>
</protein>
<organism evidence="1 2">
    <name type="scientific">Scortum barcoo</name>
    <name type="common">barcoo grunter</name>
    <dbReference type="NCBI Taxonomy" id="214431"/>
    <lineage>
        <taxon>Eukaryota</taxon>
        <taxon>Metazoa</taxon>
        <taxon>Chordata</taxon>
        <taxon>Craniata</taxon>
        <taxon>Vertebrata</taxon>
        <taxon>Euteleostomi</taxon>
        <taxon>Actinopterygii</taxon>
        <taxon>Neopterygii</taxon>
        <taxon>Teleostei</taxon>
        <taxon>Neoteleostei</taxon>
        <taxon>Acanthomorphata</taxon>
        <taxon>Eupercaria</taxon>
        <taxon>Centrarchiformes</taxon>
        <taxon>Terapontoidei</taxon>
        <taxon>Terapontidae</taxon>
        <taxon>Scortum</taxon>
    </lineage>
</organism>
<dbReference type="Proteomes" id="UP000831701">
    <property type="component" value="Chromosome 14"/>
</dbReference>
<proteinExistence type="predicted"/>
<evidence type="ECO:0000313" key="1">
    <source>
        <dbReference type="EMBL" id="KAI3363113.1"/>
    </source>
</evidence>
<reference evidence="1" key="1">
    <citation type="submission" date="2022-04" db="EMBL/GenBank/DDBJ databases">
        <title>Jade perch genome.</title>
        <authorList>
            <person name="Chao B."/>
        </authorList>
    </citation>
    <scope>NUCLEOTIDE SEQUENCE</scope>
    <source>
        <strain evidence="1">CB-2022</strain>
    </source>
</reference>
<dbReference type="EMBL" id="CM041544">
    <property type="protein sequence ID" value="KAI3363113.1"/>
    <property type="molecule type" value="Genomic_DNA"/>
</dbReference>
<gene>
    <name evidence="1" type="ORF">L3Q82_011763</name>
</gene>
<comment type="caution">
    <text evidence="1">The sequence shown here is derived from an EMBL/GenBank/DDBJ whole genome shotgun (WGS) entry which is preliminary data.</text>
</comment>
<accession>A0ACB8W8L2</accession>
<sequence>LRAQNQVLKKAVVDEQANSASLKEQLKQRDQSLRKQEQEMDSLSFRNQQLAKRVELLQEELAASEAKGKKGKSKGDSPSQHGLETQNVFDEDLQKKIEENERLHIQFYEADERHRRQEAELRSRLQELEKDSQQHQAVVDGLTTKHLETIERLQTEKARLEVKAQTLEREAKECRVRTEECQQQLRRCQSELSRQVKQSSSVIQEKVPFNDTKFSDYNSLNVPPHNRKHQLKARDVAGQALSFIQDLVAALLNFHSYTEQRVHIYPLDSSIEPISPLNQKFSQYLHENAAYVRPLEDSFLQLHQSITEDTVTVLETVVKLKSFADNFSSYTHFLQKILPYQLKSLEEECETPLCTAALTAKNQELQSDMKRVTSVFEKLQNYINLLALPSVQQDAMPQSSTSAVFTHLAACLHSLHDAIKEMSKHYNQKASLEQELPTVTQKLSTTSECLLGSLGSLTSSTGKIATFFSNNLDFFTSAGYSPRGGTVALNPLQAESMLANKKKAAAYIHAMKKPRPQSVPYREALSNRRILTSSTESREGLTQQVQQSQEKIARLEQEKEHWLLEAQLGKVRLEKENQRIADLEAQLAAALGGSPNLQAAAASTLAQGHEEVEKELRAAGKETTLCTSLVGMLCTTPTVEHMGDEESREQLIKTHYMDQRKCQKEQRTLELPSKLAPFGIAKGTLREDLVCGASQQRPGTNTATVTKTTGRPHEPQVLPLSSGGDTNELRRSCSTMCSTNHSNWVTFEDDNTPLSSPQKPLQSPGLKASVPRPNGLKLVLPPIRDTSWSFSSSLESPQSHSSLSGSSCVPCNTPFCTPVSGVPSSASPFHSNARDKSDFFRTFSSLSTASVSSPVPEAPNQTSDGPSPFPSFQGNSGHFNPFWDGSRYTADVDSSSSDSEPDNTLPRFFIRTKDGSEPPREQLQNSFSYVCHKLEGLQTETDPDRESGKDGERRLSCKNEVFLSEDSSGYVPRGLFRSQKRDGWSVMLRIPEKKNRMSSRQWGPIYLRLLAGGILQMYYEKGLEKPFKEFQLLPQCRLSELKLETYGEPRKVLTLKVEHFSYVEKKRYHPKLEVSHEPEVEQLLKFGSTVHDDMEDLVVSIEEELFKLCIPHQQRRHYEDQELSLQITDHIWVQLDKCGGVMERSAITQIHCLAFLNGFGDCFLALNDLSLLRFDSSYGSEEGELWMEITDCHFHKCVNEAEFQRSQLIKFSPPEACRVELMRYKTMSLGCTEIPFSIKAVVTVQGAYVELQAFLNMSATFLSSMRVSDTYPLCENVVIRVPVPGNWVKVTQTVALLRQRSLKARMNRNACLGSVSATDSQPVMQVTVGTVKYENVYSAVVWRIDRLPAKNTAVDHPHSFSCKLELGSDQEIPNDWYPFVTMECEIMGAVVSQTRVKSVGTANDIQPQKHVTSWTRYHCQAKLYLSIIDDVIESMRELFLDEGLEDRVLDDLRHLWESKMMQSKAMEDFRKNNINSSNFVLQLPANYSISPIKTSQVTWPAAPKKQCIKLLQLVPLSCDPCESEYSPFPNQGKCSHDLQHVTSRTSFGSGHEEHNNSETLATFSLPAGFAYPVQIPAGVTLQTASGQLYKVNVPVVVTQAAAGQQPAPQPTHKVTDCREAPAPRSAAALPPCTTHPQEVEPPSAPASSAVTQPPHPKTSLPPGQESSLLQQPHAPAAEASQLQGARSPESEVTLGENEPSPQTEPVNLSMTASPSTRLLDFQISTEEALTRAAQLKTRDIDDILKEVIEEEREKAERARSLAPAKTDNQSENVLGLDLDYSYSELSDIVQLDGPADNSDIEEEERVPLEENDFLGLINAEAIKALQEGDGSSDVNSISSSSDSEVVDELANVEEEDPLNSGDDVIEQDIPDLFDTDNVIVCQYDKIHRSKNRWKFHLKDGVMCYGGRDYVFSKAVGEAEW</sequence>
<name>A0ACB8W8L2_9TELE</name>
<keyword evidence="2" id="KW-1185">Reference proteome</keyword>